<dbReference type="PANTHER" id="PTHR11439:SF467">
    <property type="entry name" value="INTEGRASE CATALYTIC DOMAIN-CONTAINING PROTEIN"/>
    <property type="match status" value="1"/>
</dbReference>
<name>A0ABN9VDF8_9DINO</name>
<dbReference type="PANTHER" id="PTHR11439">
    <property type="entry name" value="GAG-POL-RELATED RETROTRANSPOSON"/>
    <property type="match status" value="1"/>
</dbReference>
<feature type="non-terminal residue" evidence="2">
    <location>
        <position position="1320"/>
    </location>
</feature>
<sequence>MEQQLQQLAAELRQLRQENAQLADTVRVQQQTLEVVERLIRALDEQTRTFAARSRPSLVDSKGVGRPAAFNNDEARFPEWAKKTEDYLLGVEPALEQALEWALDQDEEITAQRVLESFGPGSDHVIDGVVGLNLQVKTVLSNLTEGEGWTIVQNADKNGLEAWRRLHRRFDSLTGGRRRSLLRAILAPTRVKMDELGSALQTWEEMVSRYNKKSLKLGEPAIADDFLCSALEALVPDDLEKHLQLNASRLKKYNDMRQEVMTYYETRTGKLVKVTLRDRMPQHGQQKFEGYCDNCGKYGHKKKGGLDMGAIEIAAVSTTDGSEYVRFNLDSGAAATAYPREWFAGSSAPIPSPDHSGHITASGERIQDYGGVRLHCKDENDARRCITGRRSDVRKILASASQVCEKGRQLIWLSADGGYVIPKDGRIGKMLQKELDRLVRRFGDDSLLPVYQERGVYNFYMKEDPETADPVVCSDYGYLADDGSEDTALPMLVIRDRRTKGYAATAVPQKGVHPYPVKFFAGYLKELGWKRYVSRSDGERSLVALKQAVADQMQAVETVMQESPVGDHAANGEAENAVKEVKRIVRAQKETFEERRATHAAGGSTGAATAWRRAASRKVQRKRVAPLRLRRQGLEARLQRQGPVLRLRRYQAPRLREVDLSAEELEDITHLGLQLGAVDVREECPPPCHVALSCHLGLRPGVSADMQAERPNGGHWDFRKEEDRKEWYDTLEREDPYILIGSPPSTALAELQGASRLRRDPEKALQEQDLAERHLEVACESYRRQMARGRYFVHEHPHEDSSWDSTVVQELLGQNAVERVRGAMCKWGAKPGAQDQPPSGMQGFIRRRNGFMTNLPELALELKKGCPGDAGPEQHQHVMLTGGVARKPQAHPPMLARCVLRAVKESMKKDGSLSGLAAATAGPVPTEPDAYEQGRSLLEESGRYWDDVNGAVLKQDGHEAGKANPALFYKKVDDCRSLVHGDDFCAMGDDDALDQIEHTLRKKYDLKVTGRFTLGSGEEQEVVFLNRILRVTGSPGEERFEVEADPRHAEMIVRDMGLEKESAKTLDVPGLKKEEAEAEERLASPPLVGDDIRLYRSVTMRASYLAPDRADIGDAVKNLAKHMQSPKQVDMARLKRLARYLKGRPRVVQVLRRNKHIDRGSPLPILVMVDSDNAGDKISRRSTVGQVVFVGGQVVKHACNLLQVVGLSSGENEYYAISAGACTGLGIQGLLEDWQVPSKVKVVSDSSAARGFASRRGVGKLKHVQTRYLWVQERIVMQHLELGKIGTAENRSDLLTKPLGRKEIDVHMKGINQEYRSGRP</sequence>
<evidence type="ECO:0000256" key="1">
    <source>
        <dbReference type="SAM" id="Coils"/>
    </source>
</evidence>
<proteinExistence type="predicted"/>
<protein>
    <submittedName>
        <fullName evidence="2">Uncharacterized protein</fullName>
    </submittedName>
</protein>
<keyword evidence="1" id="KW-0175">Coiled coil</keyword>
<evidence type="ECO:0000313" key="2">
    <source>
        <dbReference type="EMBL" id="CAK0870761.1"/>
    </source>
</evidence>
<keyword evidence="3" id="KW-1185">Reference proteome</keyword>
<organism evidence="2 3">
    <name type="scientific">Prorocentrum cordatum</name>
    <dbReference type="NCBI Taxonomy" id="2364126"/>
    <lineage>
        <taxon>Eukaryota</taxon>
        <taxon>Sar</taxon>
        <taxon>Alveolata</taxon>
        <taxon>Dinophyceae</taxon>
        <taxon>Prorocentrales</taxon>
        <taxon>Prorocentraceae</taxon>
        <taxon>Prorocentrum</taxon>
    </lineage>
</organism>
<evidence type="ECO:0000313" key="3">
    <source>
        <dbReference type="Proteomes" id="UP001189429"/>
    </source>
</evidence>
<dbReference type="EMBL" id="CAUYUJ010016993">
    <property type="protein sequence ID" value="CAK0870761.1"/>
    <property type="molecule type" value="Genomic_DNA"/>
</dbReference>
<gene>
    <name evidence="2" type="ORF">PCOR1329_LOCUS56776</name>
</gene>
<comment type="caution">
    <text evidence="2">The sequence shown here is derived from an EMBL/GenBank/DDBJ whole genome shotgun (WGS) entry which is preliminary data.</text>
</comment>
<dbReference type="CDD" id="cd09272">
    <property type="entry name" value="RNase_HI_RT_Ty1"/>
    <property type="match status" value="1"/>
</dbReference>
<feature type="coiled-coil region" evidence="1">
    <location>
        <begin position="1"/>
        <end position="46"/>
    </location>
</feature>
<accession>A0ABN9VDF8</accession>
<reference evidence="2" key="1">
    <citation type="submission" date="2023-10" db="EMBL/GenBank/DDBJ databases">
        <authorList>
            <person name="Chen Y."/>
            <person name="Shah S."/>
            <person name="Dougan E. K."/>
            <person name="Thang M."/>
            <person name="Chan C."/>
        </authorList>
    </citation>
    <scope>NUCLEOTIDE SEQUENCE [LARGE SCALE GENOMIC DNA]</scope>
</reference>
<dbReference type="Proteomes" id="UP001189429">
    <property type="component" value="Unassembled WGS sequence"/>
</dbReference>